<gene>
    <name evidence="2" type="ORF">ARALYDRAFT_892429</name>
</gene>
<organism evidence="3">
    <name type="scientific">Arabidopsis lyrata subsp. lyrata</name>
    <name type="common">Lyre-leaved rock-cress</name>
    <dbReference type="NCBI Taxonomy" id="81972"/>
    <lineage>
        <taxon>Eukaryota</taxon>
        <taxon>Viridiplantae</taxon>
        <taxon>Streptophyta</taxon>
        <taxon>Embryophyta</taxon>
        <taxon>Tracheophyta</taxon>
        <taxon>Spermatophyta</taxon>
        <taxon>Magnoliopsida</taxon>
        <taxon>eudicotyledons</taxon>
        <taxon>Gunneridae</taxon>
        <taxon>Pentapetalae</taxon>
        <taxon>rosids</taxon>
        <taxon>malvids</taxon>
        <taxon>Brassicales</taxon>
        <taxon>Brassicaceae</taxon>
        <taxon>Camelineae</taxon>
        <taxon>Arabidopsis</taxon>
    </lineage>
</organism>
<accession>D7KLB5</accession>
<dbReference type="InterPro" id="IPR013187">
    <property type="entry name" value="F-box-assoc_dom_typ3"/>
</dbReference>
<sequence>MSNLKQQSKRSYSDPLPVDLVLNILSRLSLKAIARCRCVSKHWSSIIRRPNSNLLFPIKSFTPPKTCGKYLKKLCCPVCGLVCGQYLQSNHLGNYTWVVISNPITGESVTAPKVTIKRIPSERIKGRAEYSFGYDAIDNQFKVLRITWFSRSSENWYPKYHVLTLGTIKENFLWREIQCCTLHYPLDNSGICINGVLFYPAMINNEKHTVVCFDVRSENFSFINVEQDLARKFDRPLILMNYKGKLCVSDWAINHSLSELWVLEDAEKHKWSKHIYEVPLEWLLNEAGFVAPARMISHGGVVSYPYYEEEFIYTFHYNLERKIITKCLLLHGEYATTPKLTSDGVHQSRKKTYFGYDPIEKQFKLCLIMITWLPSGGSHEYQVLTLGTLG</sequence>
<dbReference type="HOGENOM" id="CLU_027176_8_1_1"/>
<dbReference type="eggNOG" id="ENOG502SNHU">
    <property type="taxonomic scope" value="Eukaryota"/>
</dbReference>
<evidence type="ECO:0000313" key="2">
    <source>
        <dbReference type="EMBL" id="EFH70723.1"/>
    </source>
</evidence>
<dbReference type="Pfam" id="PF00646">
    <property type="entry name" value="F-box"/>
    <property type="match status" value="1"/>
</dbReference>
<dbReference type="PANTHER" id="PTHR31111:SF125">
    <property type="entry name" value="F-BOX PROTEIN CPR30-LIKE"/>
    <property type="match status" value="1"/>
</dbReference>
<dbReference type="PANTHER" id="PTHR31111">
    <property type="entry name" value="BNAA05G37150D PROTEIN-RELATED"/>
    <property type="match status" value="1"/>
</dbReference>
<protein>
    <recommendedName>
        <fullName evidence="1">F-box domain-containing protein</fullName>
    </recommendedName>
</protein>
<name>D7KLB5_ARALL</name>
<dbReference type="SUPFAM" id="SSF81383">
    <property type="entry name" value="F-box domain"/>
    <property type="match status" value="1"/>
</dbReference>
<dbReference type="Proteomes" id="UP000008694">
    <property type="component" value="Unassembled WGS sequence"/>
</dbReference>
<evidence type="ECO:0000259" key="1">
    <source>
        <dbReference type="SMART" id="SM00256"/>
    </source>
</evidence>
<feature type="domain" description="F-box" evidence="1">
    <location>
        <begin position="16"/>
        <end position="56"/>
    </location>
</feature>
<dbReference type="Gene3D" id="1.20.1280.50">
    <property type="match status" value="1"/>
</dbReference>
<proteinExistence type="predicted"/>
<dbReference type="InterPro" id="IPR017451">
    <property type="entry name" value="F-box-assoc_interact_dom"/>
</dbReference>
<reference evidence="3" key="1">
    <citation type="journal article" date="2011" name="Nat. Genet.">
        <title>The Arabidopsis lyrata genome sequence and the basis of rapid genome size change.</title>
        <authorList>
            <person name="Hu T.T."/>
            <person name="Pattyn P."/>
            <person name="Bakker E.G."/>
            <person name="Cao J."/>
            <person name="Cheng J.-F."/>
            <person name="Clark R.M."/>
            <person name="Fahlgren N."/>
            <person name="Fawcett J.A."/>
            <person name="Grimwood J."/>
            <person name="Gundlach H."/>
            <person name="Haberer G."/>
            <person name="Hollister J.D."/>
            <person name="Ossowski S."/>
            <person name="Ottilar R.P."/>
            <person name="Salamov A.A."/>
            <person name="Schneeberger K."/>
            <person name="Spannagl M."/>
            <person name="Wang X."/>
            <person name="Yang L."/>
            <person name="Nasrallah M.E."/>
            <person name="Bergelson J."/>
            <person name="Carrington J.C."/>
            <person name="Gaut B.S."/>
            <person name="Schmutz J."/>
            <person name="Mayer K.F.X."/>
            <person name="Van de Peer Y."/>
            <person name="Grigoriev I.V."/>
            <person name="Nordborg M."/>
            <person name="Weigel D."/>
            <person name="Guo Y.-L."/>
        </authorList>
    </citation>
    <scope>NUCLEOTIDE SEQUENCE [LARGE SCALE GENOMIC DNA]</scope>
    <source>
        <strain evidence="3">cv. MN47</strain>
    </source>
</reference>
<dbReference type="SMART" id="SM00256">
    <property type="entry name" value="FBOX"/>
    <property type="match status" value="1"/>
</dbReference>
<evidence type="ECO:0000313" key="3">
    <source>
        <dbReference type="Proteomes" id="UP000008694"/>
    </source>
</evidence>
<dbReference type="NCBIfam" id="TIGR01640">
    <property type="entry name" value="F_box_assoc_1"/>
    <property type="match status" value="1"/>
</dbReference>
<keyword evidence="3" id="KW-1185">Reference proteome</keyword>
<dbReference type="EMBL" id="GL348713">
    <property type="protein sequence ID" value="EFH70723.1"/>
    <property type="molecule type" value="Genomic_DNA"/>
</dbReference>
<dbReference type="AlphaFoldDB" id="D7KLB5"/>
<dbReference type="CDD" id="cd22157">
    <property type="entry name" value="F-box_AtFBW1-like"/>
    <property type="match status" value="1"/>
</dbReference>
<dbReference type="Pfam" id="PF08268">
    <property type="entry name" value="FBA_3"/>
    <property type="match status" value="2"/>
</dbReference>
<dbReference type="InterPro" id="IPR001810">
    <property type="entry name" value="F-box_dom"/>
</dbReference>
<dbReference type="Gramene" id="scaffold_105223.1">
    <property type="protein sequence ID" value="scaffold_105223.1"/>
    <property type="gene ID" value="scaffold_105223.1"/>
</dbReference>
<dbReference type="InterPro" id="IPR036047">
    <property type="entry name" value="F-box-like_dom_sf"/>
</dbReference>